<dbReference type="CDD" id="cd02440">
    <property type="entry name" value="AdoMet_MTases"/>
    <property type="match status" value="1"/>
</dbReference>
<reference evidence="2 3" key="1">
    <citation type="journal article" date="2016" name="BMC Genomics">
        <title>Combined genomic and structural analyses of a cultured magnetotactic bacterium reveals its niche adaptation to a dynamic environment.</title>
        <authorList>
            <person name="Araujo A.C."/>
            <person name="Morillo V."/>
            <person name="Cypriano J."/>
            <person name="Teixeira L.C."/>
            <person name="Leao P."/>
            <person name="Lyra S."/>
            <person name="Almeida L.G."/>
            <person name="Bazylinski D.A."/>
            <person name="Vasconcellos A.T."/>
            <person name="Abreu F."/>
            <person name="Lins U."/>
        </authorList>
    </citation>
    <scope>NUCLEOTIDE SEQUENCE [LARGE SCALE GENOMIC DNA]</scope>
    <source>
        <strain evidence="2 3">IT-1</strain>
    </source>
</reference>
<dbReference type="NCBIfam" id="NF038261">
    <property type="entry name" value="rhodoquin_RquA"/>
    <property type="match status" value="1"/>
</dbReference>
<keyword evidence="3" id="KW-1185">Reference proteome</keyword>
<evidence type="ECO:0000313" key="3">
    <source>
        <dbReference type="Proteomes" id="UP000194003"/>
    </source>
</evidence>
<protein>
    <submittedName>
        <fullName evidence="2">Putative type 11 methyltransferase</fullName>
    </submittedName>
</protein>
<name>A0A1Y2K5B6_9PROT</name>
<dbReference type="EMBL" id="LVJN01000018">
    <property type="protein sequence ID" value="OSM04871.1"/>
    <property type="molecule type" value="Genomic_DNA"/>
</dbReference>
<evidence type="ECO:0000259" key="1">
    <source>
        <dbReference type="Pfam" id="PF13649"/>
    </source>
</evidence>
<dbReference type="InterPro" id="IPR029063">
    <property type="entry name" value="SAM-dependent_MTases_sf"/>
</dbReference>
<dbReference type="AlphaFoldDB" id="A0A1Y2K5B6"/>
<dbReference type="InterPro" id="IPR041698">
    <property type="entry name" value="Methyltransf_25"/>
</dbReference>
<proteinExistence type="predicted"/>
<keyword evidence="2" id="KW-0808">Transferase</keyword>
<dbReference type="Gene3D" id="3.40.50.150">
    <property type="entry name" value="Vaccinia Virus protein VP39"/>
    <property type="match status" value="1"/>
</dbReference>
<keyword evidence="2" id="KW-0489">Methyltransferase</keyword>
<evidence type="ECO:0000313" key="2">
    <source>
        <dbReference type="EMBL" id="OSM04871.1"/>
    </source>
</evidence>
<dbReference type="Proteomes" id="UP000194003">
    <property type="component" value="Unassembled WGS sequence"/>
</dbReference>
<dbReference type="GO" id="GO:0032259">
    <property type="term" value="P:methylation"/>
    <property type="evidence" value="ECO:0007669"/>
    <property type="project" value="UniProtKB-KW"/>
</dbReference>
<dbReference type="GO" id="GO:0008168">
    <property type="term" value="F:methyltransferase activity"/>
    <property type="evidence" value="ECO:0007669"/>
    <property type="project" value="UniProtKB-KW"/>
</dbReference>
<comment type="caution">
    <text evidence="2">The sequence shown here is derived from an EMBL/GenBank/DDBJ whole genome shotgun (WGS) entry which is preliminary data.</text>
</comment>
<organism evidence="2 3">
    <name type="scientific">Magnetofaba australis IT-1</name>
    <dbReference type="NCBI Taxonomy" id="1434232"/>
    <lineage>
        <taxon>Bacteria</taxon>
        <taxon>Pseudomonadati</taxon>
        <taxon>Pseudomonadota</taxon>
        <taxon>Magnetococcia</taxon>
        <taxon>Magnetococcales</taxon>
        <taxon>Magnetococcaceae</taxon>
        <taxon>Magnetofaba</taxon>
    </lineage>
</organism>
<gene>
    <name evidence="2" type="ORF">MAIT1_02971</name>
</gene>
<sequence length="223" mass="25954">MPIPDYLQETYWWAYVDPRAVTFFERQWLVNLILWGNFTRLRDLALAVMAPHMDGRSLQIACVYGDFTQRLLAMLPDSGALDVIDVAPVQLRNLRQKLGATPENLTIRQQDSTQLGYADGVMDNTLLFFLLHEQPEATRKQTIAEALRVTKPGGRVVFVDYHLPRPWHPLRYFMRPLLAWLEPFALDMWRHEIVDWIPADLQPARVTKQTFFGGLYQLVVCER</sequence>
<dbReference type="Pfam" id="PF13649">
    <property type="entry name" value="Methyltransf_25"/>
    <property type="match status" value="1"/>
</dbReference>
<feature type="domain" description="Methyltransferase" evidence="1">
    <location>
        <begin position="58"/>
        <end position="154"/>
    </location>
</feature>
<dbReference type="SUPFAM" id="SSF53335">
    <property type="entry name" value="S-adenosyl-L-methionine-dependent methyltransferases"/>
    <property type="match status" value="1"/>
</dbReference>
<accession>A0A1Y2K5B6</accession>
<dbReference type="STRING" id="1434232.MAIT1_02971"/>